<dbReference type="InterPro" id="IPR004873">
    <property type="entry name" value="BURP_dom"/>
</dbReference>
<dbReference type="AlphaFoldDB" id="A0A0E0PWS1"/>
<keyword evidence="4" id="KW-1185">Reference proteome</keyword>
<evidence type="ECO:0000256" key="1">
    <source>
        <dbReference type="SAM" id="MobiDB-lite"/>
    </source>
</evidence>
<evidence type="ECO:0000313" key="3">
    <source>
        <dbReference type="EnsemblPlants" id="ORUFI06G12540.1"/>
    </source>
</evidence>
<dbReference type="EnsemblPlants" id="ORUFI06G12540.1">
    <property type="protein sequence ID" value="ORUFI06G12540.1"/>
    <property type="gene ID" value="ORUFI06G12540"/>
</dbReference>
<evidence type="ECO:0000313" key="4">
    <source>
        <dbReference type="Proteomes" id="UP000008022"/>
    </source>
</evidence>
<dbReference type="eggNOG" id="ENOG502QQHP">
    <property type="taxonomic scope" value="Eukaryota"/>
</dbReference>
<dbReference type="InterPro" id="IPR044816">
    <property type="entry name" value="BURP"/>
</dbReference>
<sequence>MAEGAQLAAAGGAARAAGHGLVAAAPVRRGRSRAEEEFDPGVGTGHGRPRMARRCQRLGGACFWGARWLPSEEEEEASWRDEPLMVAPDRLDALGPYMTGGTAGNDAPRIDPPAKDVSLLPRCSALVAVAEKEIGGSSGANMAVAVTKPSPTAMEYWQKKFPETPMPPAILDLLTPLPTVNMPINFLYQAEYKNNNAIELYYIDFIVCPLAVWNIVCKERMNWATLAAEGLKEVSVSYGSEGKEEPKKAFPMGRYMLDKEREMTSCIDKEDLREVSVSYDSNVKLSNLFPTAGLKEVSMTYGSDGEEEPRKTFSQVGYMLDKERKKSSDVDEDGLKEVSVSYGSNGEEETSKTFAMGGFMADKECEMSLQGEKATEGLKEVSVSYGSEGKEEPRKAFPMGQYMLDKEREMTSHTDKDGLREVSVSYGSKGEVVTRKAFPMERYVLDKEPKRNLHRNKDELREVSVLYGSKGKLKNLFPTGYGHKKHKHANEADLKEVSVSYGSNDEEKPRKAFLRGGLFLGNEYEKSVHIDKEDLKEVSVSYGSNVKLSNLFPTGYAHQKYILTSGAGLKEVSVTYGSDGEEEPRKTFSKVGYMLDKECKKSSDVDEGGLKEVSVSYGSNGEEETSKTTPMGGYMVDMKNEKSLQAEKDGLKEVSVSYGSNGEEDTSKTFAMGGYMVDNEREMSLQGQKVALGLKEVSVSYGSNDEEETRKIIPMKGYMEDREHEKSLQAEKGMDHGRHVHAHGNKMQQLADVFFFRDALRPGSVITPTIPPTTSLPAFLPRHVADAIPFSADRFADVLAMFAPASLAMAREIRWALDTCGQRAAALLPGEKAGCATSLESLADLAASLLGTRDVRAFSAADLPTDAATTPARRGRYNVTSVRELSAMAGSGSSSSSEPAPAAVVACHDLTYPYAVFYCHSTKPTAAYAVTLVAATTGDGDGEGEAASPAKMEALAVCHLDTSRWRADNPFFVAHGVKPGEVSVCHFLTKLSIVWVPRHEQGGPRAAA</sequence>
<protein>
    <recommendedName>
        <fullName evidence="2">BURP domain-containing protein</fullName>
    </recommendedName>
</protein>
<dbReference type="SMART" id="SM01045">
    <property type="entry name" value="BURP"/>
    <property type="match status" value="1"/>
</dbReference>
<proteinExistence type="predicted"/>
<evidence type="ECO:0000259" key="2">
    <source>
        <dbReference type="PROSITE" id="PS51277"/>
    </source>
</evidence>
<name>A0A0E0PWS1_ORYRU</name>
<reference evidence="4" key="1">
    <citation type="submission" date="2013-06" db="EMBL/GenBank/DDBJ databases">
        <authorList>
            <person name="Zhao Q."/>
        </authorList>
    </citation>
    <scope>NUCLEOTIDE SEQUENCE</scope>
    <source>
        <strain evidence="4">cv. W1943</strain>
    </source>
</reference>
<dbReference type="Pfam" id="PF03181">
    <property type="entry name" value="BURP"/>
    <property type="match status" value="1"/>
</dbReference>
<feature type="domain" description="BURP" evidence="2">
    <location>
        <begin position="754"/>
        <end position="998"/>
    </location>
</feature>
<feature type="region of interest" description="Disordered" evidence="1">
    <location>
        <begin position="27"/>
        <end position="50"/>
    </location>
</feature>
<dbReference type="Gramene" id="ORUFI06G12540.1">
    <property type="protein sequence ID" value="ORUFI06G12540.1"/>
    <property type="gene ID" value="ORUFI06G12540"/>
</dbReference>
<organism evidence="3 4">
    <name type="scientific">Oryza rufipogon</name>
    <name type="common">Brownbeard rice</name>
    <name type="synonym">Asian wild rice</name>
    <dbReference type="NCBI Taxonomy" id="4529"/>
    <lineage>
        <taxon>Eukaryota</taxon>
        <taxon>Viridiplantae</taxon>
        <taxon>Streptophyta</taxon>
        <taxon>Embryophyta</taxon>
        <taxon>Tracheophyta</taxon>
        <taxon>Spermatophyta</taxon>
        <taxon>Magnoliopsida</taxon>
        <taxon>Liliopsida</taxon>
        <taxon>Poales</taxon>
        <taxon>Poaceae</taxon>
        <taxon>BOP clade</taxon>
        <taxon>Oryzoideae</taxon>
        <taxon>Oryzeae</taxon>
        <taxon>Oryzinae</taxon>
        <taxon>Oryza</taxon>
    </lineage>
</organism>
<dbReference type="HOGENOM" id="CLU_011822_6_0_1"/>
<reference evidence="3" key="2">
    <citation type="submission" date="2015-06" db="UniProtKB">
        <authorList>
            <consortium name="EnsemblPlants"/>
        </authorList>
    </citation>
    <scope>IDENTIFICATION</scope>
</reference>
<dbReference type="STRING" id="4529.A0A0E0PWS1"/>
<dbReference type="Proteomes" id="UP000008022">
    <property type="component" value="Unassembled WGS sequence"/>
</dbReference>
<dbReference type="OMA" id="YMEDREH"/>
<dbReference type="PROSITE" id="PS51277">
    <property type="entry name" value="BURP"/>
    <property type="match status" value="1"/>
</dbReference>
<dbReference type="PANTHER" id="PTHR31236:SF21">
    <property type="entry name" value="BURP DOMAIN-CONTAINING PROTEIN 11"/>
    <property type="match status" value="1"/>
</dbReference>
<feature type="region of interest" description="Disordered" evidence="1">
    <location>
        <begin position="615"/>
        <end position="634"/>
    </location>
</feature>
<accession>A0A0E0PWS1</accession>
<dbReference type="PANTHER" id="PTHR31236">
    <property type="entry name" value="BURP DOMAIN PROTEIN USPL1-LIKE"/>
    <property type="match status" value="1"/>
</dbReference>